<evidence type="ECO:0000256" key="1">
    <source>
        <dbReference type="SAM" id="Coils"/>
    </source>
</evidence>
<keyword evidence="3" id="KW-1185">Reference proteome</keyword>
<keyword evidence="1" id="KW-0175">Coiled coil</keyword>
<evidence type="ECO:0000313" key="3">
    <source>
        <dbReference type="Proteomes" id="UP000253099"/>
    </source>
</evidence>
<accession>A0A366MBV0</accession>
<evidence type="ECO:0000313" key="2">
    <source>
        <dbReference type="EMBL" id="RBQ23711.1"/>
    </source>
</evidence>
<protein>
    <submittedName>
        <fullName evidence="2">Uncharacterized protein</fullName>
    </submittedName>
</protein>
<proteinExistence type="predicted"/>
<dbReference type="AlphaFoldDB" id="A0A366MBV0"/>
<dbReference type="EMBL" id="NIZT01000020">
    <property type="protein sequence ID" value="RBQ23711.1"/>
    <property type="molecule type" value="Genomic_DNA"/>
</dbReference>
<feature type="coiled-coil region" evidence="1">
    <location>
        <begin position="43"/>
        <end position="88"/>
    </location>
</feature>
<sequence>MNSYFGGNTADDGKDYIDAVIENNNSLTELDALITETEDLANQIASQAAIDKIQEEIDDLKQATQDKIDEVLALYDELESKLQALKASA</sequence>
<comment type="caution">
    <text evidence="2">The sequence shown here is derived from an EMBL/GenBank/DDBJ whole genome shotgun (WGS) entry which is preliminary data.</text>
</comment>
<reference evidence="2 3" key="1">
    <citation type="submission" date="2018-06" db="EMBL/GenBank/DDBJ databases">
        <title>Genomic insight into two independent archaeal endosymbiosis events.</title>
        <authorList>
            <person name="Lind A.E."/>
            <person name="Lewis W.H."/>
            <person name="Spang A."/>
            <person name="Guy L."/>
            <person name="Embley M.T."/>
            <person name="Ettema T.J.G."/>
        </authorList>
    </citation>
    <scope>NUCLEOTIDE SEQUENCE [LARGE SCALE GENOMIC DNA]</scope>
    <source>
        <strain evidence="2">NOE</strain>
    </source>
</reference>
<dbReference type="Proteomes" id="UP000253099">
    <property type="component" value="Unassembled WGS sequence"/>
</dbReference>
<organism evidence="2 3">
    <name type="scientific">Candidatus Methanobinarius endosymbioticus</name>
    <dbReference type="NCBI Taxonomy" id="2006182"/>
    <lineage>
        <taxon>Archaea</taxon>
        <taxon>Methanobacteriati</taxon>
        <taxon>Methanobacteriota</taxon>
        <taxon>Methanomada group</taxon>
        <taxon>Methanobacteria</taxon>
        <taxon>Methanobacteriales</taxon>
        <taxon>Methanobacteriaceae</taxon>
        <taxon>Candidatus Methanobinarius</taxon>
    </lineage>
</organism>
<gene>
    <name evidence="2" type="ORF">ALNOE001_07770</name>
</gene>
<name>A0A366MBV0_9EURY</name>